<keyword evidence="4" id="KW-1185">Reference proteome</keyword>
<organism evidence="3 4">
    <name type="scientific">Skeletonema marinoi</name>
    <dbReference type="NCBI Taxonomy" id="267567"/>
    <lineage>
        <taxon>Eukaryota</taxon>
        <taxon>Sar</taxon>
        <taxon>Stramenopiles</taxon>
        <taxon>Ochrophyta</taxon>
        <taxon>Bacillariophyta</taxon>
        <taxon>Coscinodiscophyceae</taxon>
        <taxon>Thalassiosirophycidae</taxon>
        <taxon>Thalassiosirales</taxon>
        <taxon>Skeletonemataceae</taxon>
        <taxon>Skeletonema</taxon>
        <taxon>Skeletonema marinoi-dohrnii complex</taxon>
    </lineage>
</organism>
<gene>
    <name evidence="3" type="ORF">QTG54_016142</name>
</gene>
<accession>A0AAD8XTK8</accession>
<reference evidence="3" key="1">
    <citation type="submission" date="2023-06" db="EMBL/GenBank/DDBJ databases">
        <title>Survivors Of The Sea: Transcriptome response of Skeletonema marinoi to long-term dormancy.</title>
        <authorList>
            <person name="Pinder M.I.M."/>
            <person name="Kourtchenko O."/>
            <person name="Robertson E.K."/>
            <person name="Larsson T."/>
            <person name="Maumus F."/>
            <person name="Osuna-Cruz C.M."/>
            <person name="Vancaester E."/>
            <person name="Stenow R."/>
            <person name="Vandepoele K."/>
            <person name="Ploug H."/>
            <person name="Bruchert V."/>
            <person name="Godhe A."/>
            <person name="Topel M."/>
        </authorList>
    </citation>
    <scope>NUCLEOTIDE SEQUENCE</scope>
    <source>
        <strain evidence="3">R05AC</strain>
    </source>
</reference>
<evidence type="ECO:0000256" key="1">
    <source>
        <dbReference type="ARBA" id="ARBA00007518"/>
    </source>
</evidence>
<feature type="compositionally biased region" description="Low complexity" evidence="2">
    <location>
        <begin position="162"/>
        <end position="176"/>
    </location>
</feature>
<feature type="compositionally biased region" description="Polar residues" evidence="2">
    <location>
        <begin position="44"/>
        <end position="54"/>
    </location>
</feature>
<feature type="compositionally biased region" description="Low complexity" evidence="2">
    <location>
        <begin position="28"/>
        <end position="41"/>
    </location>
</feature>
<feature type="region of interest" description="Disordered" evidence="2">
    <location>
        <begin position="145"/>
        <end position="188"/>
    </location>
</feature>
<comment type="caution">
    <text evidence="3">The sequence shown here is derived from an EMBL/GenBank/DDBJ whole genome shotgun (WGS) entry which is preliminary data.</text>
</comment>
<evidence type="ECO:0000313" key="3">
    <source>
        <dbReference type="EMBL" id="KAK1733165.1"/>
    </source>
</evidence>
<dbReference type="AlphaFoldDB" id="A0AAD8XTK8"/>
<sequence>MNKSASAAYIGDIHNTTTMNMMTFGVRQRQTPQPQWQYQRQSSDESYSSNTSPSKTHRRTSSFIGLMGSGASGSDARSKSTNTAMDPLNMTWSSQGSVALSQVPMMDCYSPSSKSERKFLGGEEDERCLRAMELIRELSFCSPPRAHKTKKRTNTAETCETSSYSSDASDHSAPASDPEPEDHHHETSPIGLVDLQQLHDLRRASPSPLVGLQYLPDGYSYI</sequence>
<proteinExistence type="inferred from homology"/>
<evidence type="ECO:0000256" key="2">
    <source>
        <dbReference type="SAM" id="MobiDB-lite"/>
    </source>
</evidence>
<dbReference type="Proteomes" id="UP001224775">
    <property type="component" value="Unassembled WGS sequence"/>
</dbReference>
<feature type="compositionally biased region" description="Polar residues" evidence="2">
    <location>
        <begin position="79"/>
        <end position="89"/>
    </location>
</feature>
<dbReference type="EMBL" id="JATAAI010000053">
    <property type="protein sequence ID" value="KAK1733165.1"/>
    <property type="molecule type" value="Genomic_DNA"/>
</dbReference>
<comment type="similarity">
    <text evidence="1">Belongs to the tachykinin family.</text>
</comment>
<feature type="region of interest" description="Disordered" evidence="2">
    <location>
        <begin position="28"/>
        <end position="89"/>
    </location>
</feature>
<protein>
    <submittedName>
        <fullName evidence="3">Uncharacterized protein</fullName>
    </submittedName>
</protein>
<dbReference type="InterPro" id="IPR013055">
    <property type="entry name" value="Tachy_Neuro_lke_CS"/>
</dbReference>
<name>A0AAD8XTK8_9STRA</name>
<dbReference type="PROSITE" id="PS00267">
    <property type="entry name" value="TACHYKININ"/>
    <property type="match status" value="1"/>
</dbReference>
<evidence type="ECO:0000313" key="4">
    <source>
        <dbReference type="Proteomes" id="UP001224775"/>
    </source>
</evidence>